<evidence type="ECO:0000313" key="3">
    <source>
        <dbReference type="Proteomes" id="UP000192634"/>
    </source>
</evidence>
<sequence length="92" mass="10754">MGFFDRLTSTFGGDHDHVESGDTDETDRGGKQWDGHKWTVDGVPVTYRVTWKTYDGEFHERDFSDVDQGYSFFEDMQKRATAHSVTWEHLPY</sequence>
<name>A0A1W2DD98_9MICO</name>
<feature type="region of interest" description="Disordered" evidence="1">
    <location>
        <begin position="1"/>
        <end position="35"/>
    </location>
</feature>
<evidence type="ECO:0000256" key="1">
    <source>
        <dbReference type="SAM" id="MobiDB-lite"/>
    </source>
</evidence>
<gene>
    <name evidence="2" type="ORF">SAMN06296429_11637</name>
</gene>
<dbReference type="OrthoDB" id="9942144at2"/>
<dbReference type="EMBL" id="FWXN01000016">
    <property type="protein sequence ID" value="SMC94908.1"/>
    <property type="molecule type" value="Genomic_DNA"/>
</dbReference>
<accession>A0A1W2DD98</accession>
<dbReference type="RefSeq" id="WP_084453083.1">
    <property type="nucleotide sequence ID" value="NZ_FWXN01000016.1"/>
</dbReference>
<dbReference type="Proteomes" id="UP000192634">
    <property type="component" value="Unassembled WGS sequence"/>
</dbReference>
<evidence type="ECO:0000313" key="2">
    <source>
        <dbReference type="EMBL" id="SMC94908.1"/>
    </source>
</evidence>
<proteinExistence type="predicted"/>
<protein>
    <submittedName>
        <fullName evidence="2">Uncharacterized protein</fullName>
    </submittedName>
</protein>
<reference evidence="2 3" key="1">
    <citation type="submission" date="2017-04" db="EMBL/GenBank/DDBJ databases">
        <authorList>
            <person name="Afonso C.L."/>
            <person name="Miller P.J."/>
            <person name="Scott M.A."/>
            <person name="Spackman E."/>
            <person name="Goraichik I."/>
            <person name="Dimitrov K.M."/>
            <person name="Suarez D.L."/>
            <person name="Swayne D.E."/>
        </authorList>
    </citation>
    <scope>NUCLEOTIDE SEQUENCE [LARGE SCALE GENOMIC DNA]</scope>
    <source>
        <strain evidence="2 3">CGMCC 1.12511</strain>
    </source>
</reference>
<dbReference type="AlphaFoldDB" id="A0A1W2DD98"/>
<feature type="compositionally biased region" description="Basic and acidic residues" evidence="1">
    <location>
        <begin position="13"/>
        <end position="35"/>
    </location>
</feature>
<organism evidence="2 3">
    <name type="scientific">Janibacter indicus</name>
    <dbReference type="NCBI Taxonomy" id="857417"/>
    <lineage>
        <taxon>Bacteria</taxon>
        <taxon>Bacillati</taxon>
        <taxon>Actinomycetota</taxon>
        <taxon>Actinomycetes</taxon>
        <taxon>Micrococcales</taxon>
        <taxon>Intrasporangiaceae</taxon>
        <taxon>Janibacter</taxon>
    </lineage>
</organism>